<feature type="region of interest" description="Disordered" evidence="5">
    <location>
        <begin position="1994"/>
        <end position="2013"/>
    </location>
</feature>
<dbReference type="Gene3D" id="3.40.50.12780">
    <property type="entry name" value="N-terminal domain of ligase-like"/>
    <property type="match status" value="1"/>
</dbReference>
<proteinExistence type="inferred from homology"/>
<comment type="cofactor">
    <cofactor evidence="1">
        <name>pantetheine 4'-phosphate</name>
        <dbReference type="ChEBI" id="CHEBI:47942"/>
    </cofactor>
</comment>
<dbReference type="Gene3D" id="3.30.300.30">
    <property type="match status" value="2"/>
</dbReference>
<dbReference type="Gene3D" id="2.30.38.10">
    <property type="entry name" value="Luciferase, Domain 3"/>
    <property type="match status" value="1"/>
</dbReference>
<dbReference type="PANTHER" id="PTHR45527:SF1">
    <property type="entry name" value="FATTY ACID SYNTHASE"/>
    <property type="match status" value="1"/>
</dbReference>
<evidence type="ECO:0000313" key="7">
    <source>
        <dbReference type="EMBL" id="GLZ77531.1"/>
    </source>
</evidence>
<dbReference type="CDD" id="cd05930">
    <property type="entry name" value="A_NRPS"/>
    <property type="match status" value="2"/>
</dbReference>
<dbReference type="FunFam" id="3.30.300.30:FF:000010">
    <property type="entry name" value="Enterobactin synthetase component F"/>
    <property type="match status" value="1"/>
</dbReference>
<dbReference type="PROSITE" id="PS50075">
    <property type="entry name" value="CARRIER"/>
    <property type="match status" value="2"/>
</dbReference>
<dbReference type="CDD" id="cd19531">
    <property type="entry name" value="LCL_NRPS-like"/>
    <property type="match status" value="2"/>
</dbReference>
<dbReference type="FunFam" id="2.30.38.10:FF:000001">
    <property type="entry name" value="Non-ribosomal peptide synthetase PvdI"/>
    <property type="match status" value="1"/>
</dbReference>
<dbReference type="GO" id="GO:0043041">
    <property type="term" value="P:amino acid activation for nonribosomal peptide biosynthetic process"/>
    <property type="evidence" value="ECO:0007669"/>
    <property type="project" value="TreeGrafter"/>
</dbReference>
<dbReference type="SUPFAM" id="SSF56801">
    <property type="entry name" value="Acetyl-CoA synthetase-like"/>
    <property type="match status" value="2"/>
</dbReference>
<dbReference type="InterPro" id="IPR009081">
    <property type="entry name" value="PP-bd_ACP"/>
</dbReference>
<keyword evidence="3" id="KW-0596">Phosphopantetheine</keyword>
<feature type="region of interest" description="Disordered" evidence="5">
    <location>
        <begin position="1250"/>
        <end position="1269"/>
    </location>
</feature>
<evidence type="ECO:0000313" key="8">
    <source>
        <dbReference type="Proteomes" id="UP001165079"/>
    </source>
</evidence>
<dbReference type="GO" id="GO:0003824">
    <property type="term" value="F:catalytic activity"/>
    <property type="evidence" value="ECO:0007669"/>
    <property type="project" value="InterPro"/>
</dbReference>
<dbReference type="GO" id="GO:0008610">
    <property type="term" value="P:lipid biosynthetic process"/>
    <property type="evidence" value="ECO:0007669"/>
    <property type="project" value="UniProtKB-ARBA"/>
</dbReference>
<dbReference type="InterPro" id="IPR020845">
    <property type="entry name" value="AMP-binding_CS"/>
</dbReference>
<dbReference type="PANTHER" id="PTHR45527">
    <property type="entry name" value="NONRIBOSOMAL PEPTIDE SYNTHETASE"/>
    <property type="match status" value="1"/>
</dbReference>
<dbReference type="SUPFAM" id="SSF47336">
    <property type="entry name" value="ACP-like"/>
    <property type="match status" value="2"/>
</dbReference>
<dbReference type="PROSITE" id="PS00012">
    <property type="entry name" value="PHOSPHOPANTETHEINE"/>
    <property type="match status" value="2"/>
</dbReference>
<gene>
    <name evidence="7" type="ORF">Afil01_23380</name>
</gene>
<evidence type="ECO:0000256" key="5">
    <source>
        <dbReference type="SAM" id="MobiDB-lite"/>
    </source>
</evidence>
<comment type="similarity">
    <text evidence="2">Belongs to the ATP-dependent AMP-binding enzyme family.</text>
</comment>
<sequence>MTSTLAGLRARISARTEAFPTRAPGDPAPLSFGQERMRLLNQMAAGSPVGNMSYAYRISGALDVDALSRAVSALGRRHAILRTLHTAGDQVILPDPVPLTVLDAPADLDGYIATAVDEPFDLAAEPPVRWTLLRRDAGEHVLLLRLHHIATDGWSESLLHGELARLYAGAALPELRVQYADYAAWQRSRDHDADAARWREVLAGAPGATVLPFDRSPAVTSDHKGRTARSRLPKDLTAAVHAYAQASGASDFMVCLAAFTALLTRYDDRGDLVIGTPVAGRSRPELEDLVGFFVNTVPLRVDASGDPSFADLVGRVKESTLDGLERAETPIERVVAEVKPVREPGRQPLTQVFFQVHNTPAEPLSLPGLRVSQEQIFPSASNLDLSVTLLEGPEGFEGYWEYRTDLFDAATIERLQSQYARLLAAYLAAPESAIGDAEGLAEGELELLLRGWNDTAAAFEPGHVTDLFAATVAAFPDAIAVRDGERELSYAELDAWASRLAHRLIAEGAGPGRLVGVLSGRSAEQIAAVLGVLKSGAAYLPLDPDAPVARLADLVADVEPVAVLIGPGVPEPVGNAIPVEDFADFPESDPGVRVDGEEIAYVIFTSGSTGKPKGAAITHAGLANYLKWMVAAYPADAPGDAVFHSRLTFDFTVTPLFWPLLTGRAVRIVAGADVLDGLARVLRDTSVPIGLLKLTPAHLEALSARFEGEPLTTVGNLVVGGEQFHGATADAWQRLFPGARIVNEYGPTETVVGCVVRTFSPADDPAQPVPIGLPIAETAVYVLDAAMRPVPIGGLGELYIGGAGVSRGYLGRPALTGAAFVPDPFGGVPGARMYRTGDLVRRRADGVIEYLGRRDGQIKLRGHRIELGEVEAALRALPGVEQAAVIVREDRPGLPRLVGYHVPELPTGELLGALRKVLPPYMVPSALVGLDALPMTRNGKVDRAALPAPSAEADGHVPPATPTEIAVAGVWGELLGVRVGATDDFFGSGGHSLVAARASSQLRNLLGLRTEQLLRTLFARPVLADFAAEVDALLSRDGETVPGIESAPATDRSQPFELSRGQERVWFLDQLDASGGEYEMPLALRLTGPLDVDALRAALTGIVERHDVLRTSVRIVDDRPMGVLRPVGDFALEILDEHDPSKSGGDIADIAELAEKHTRERLDLDGGLPIRARLLRLAEDDHLLCLTFHHMSFDGWSYHVFYEELAAGYAGAAIEPPPVAFHDLAVWQESRVDPAGMEFWRSTLDGLAPFEPPADKPRPARRRGLAHSTTVTVPPSVADALERLGTEHRATLFMVLLSACQVLFHRHSGRADVTIGTTAAERTHADSERVIGLFVNMLVLRGDLSGNPTFGALLDRTRDMAVAAYAHQDTPFDRLVEELAPERDLSRTPLFGVMVKLNSQPESHLTIPGLGLAEVPVALAATKYDVAVDFERTPEGLRCLVVGDADLYEASTVDRWARHLAVLLADLAARPTVAIGEAALLTPAEAARERLLTGPEPSEFPAIGLHELFERQAAQTPGAEAVVDVHGSLTYAELDDRAARVAGALRGHGVGPDVPVAVMLHRSGELLAGVLGVLKAGGAFVPVETDTPVARVRALLEGAGCPVALVEPELADTVREAGGTPLTIAEAVLAAPVAKVDVHPDNLCAVYFTSGSTGKPKGVACTHGGWVNRMWWMQNRHGMRPGETVLHKTTLTFDDSAVELFWPLLAGGRVAMLAPGQHRDPAAILDAAVKYRSVHINFVPSMLDLFLSTLDERGTAGLESLRSVLSSGEALRPALVARFLERFGTAVSLDNTWGATEVSIDSTWRECGPADAAGDAVVSLGVAFDNNDVCVLDQDFAPLPVGVPGELAIGGVGLARCYLGDPRKTAAAFVPHPYRPGERIYRTGDQGRAAGDGSLTFMDRRDNQVKIRGVRIELGEVETVLRAHPGVAEAAVIAWQATPSDKRLAAYVVVSDPSVTAADLRAHAQAHLAGYAVPGSIALIGALPLLASGKLDRKALPSPDPESVRERPYRAPSTPGEEVIAGLWAQVLGLSQVGADDDFFAVGGHSLLATRIITRMRQAFGLDLPLSLVFEKPTVAEAAAAVEELILAELAELSEEDALLLAGEVPA</sequence>
<dbReference type="InterPro" id="IPR020806">
    <property type="entry name" value="PKS_PP-bd"/>
</dbReference>
<protein>
    <recommendedName>
        <fullName evidence="6">Carrier domain-containing protein</fullName>
    </recommendedName>
</protein>
<evidence type="ECO:0000256" key="1">
    <source>
        <dbReference type="ARBA" id="ARBA00001957"/>
    </source>
</evidence>
<dbReference type="InterPro" id="IPR006162">
    <property type="entry name" value="Ppantetheine_attach_site"/>
</dbReference>
<reference evidence="7" key="1">
    <citation type="submission" date="2023-03" db="EMBL/GenBank/DDBJ databases">
        <title>Actinorhabdospora filicis NBRC 111898.</title>
        <authorList>
            <person name="Ichikawa N."/>
            <person name="Sato H."/>
            <person name="Tonouchi N."/>
        </authorList>
    </citation>
    <scope>NUCLEOTIDE SEQUENCE</scope>
    <source>
        <strain evidence="7">NBRC 111898</strain>
    </source>
</reference>
<dbReference type="EMBL" id="BSTX01000001">
    <property type="protein sequence ID" value="GLZ77531.1"/>
    <property type="molecule type" value="Genomic_DNA"/>
</dbReference>
<accession>A0A9W6SMY1</accession>
<name>A0A9W6SMY1_9ACTN</name>
<dbReference type="Pfam" id="PF00550">
    <property type="entry name" value="PP-binding"/>
    <property type="match status" value="2"/>
</dbReference>
<dbReference type="Pfam" id="PF00501">
    <property type="entry name" value="AMP-binding"/>
    <property type="match status" value="2"/>
</dbReference>
<dbReference type="SMART" id="SM00823">
    <property type="entry name" value="PKS_PP"/>
    <property type="match status" value="1"/>
</dbReference>
<dbReference type="Pfam" id="PF00668">
    <property type="entry name" value="Condensation"/>
    <property type="match status" value="2"/>
</dbReference>
<comment type="caution">
    <text evidence="7">The sequence shown here is derived from an EMBL/GenBank/DDBJ whole genome shotgun (WGS) entry which is preliminary data.</text>
</comment>
<evidence type="ECO:0000256" key="4">
    <source>
        <dbReference type="ARBA" id="ARBA00022553"/>
    </source>
</evidence>
<dbReference type="Gene3D" id="3.30.559.10">
    <property type="entry name" value="Chloramphenicol acetyltransferase-like domain"/>
    <property type="match status" value="2"/>
</dbReference>
<feature type="domain" description="Carrier" evidence="6">
    <location>
        <begin position="958"/>
        <end position="1034"/>
    </location>
</feature>
<keyword evidence="8" id="KW-1185">Reference proteome</keyword>
<dbReference type="Gene3D" id="3.40.50.980">
    <property type="match status" value="2"/>
</dbReference>
<dbReference type="RefSeq" id="WP_285662632.1">
    <property type="nucleotide sequence ID" value="NZ_BSTX01000001.1"/>
</dbReference>
<dbReference type="NCBIfam" id="TIGR01733">
    <property type="entry name" value="AA-adenyl-dom"/>
    <property type="match status" value="2"/>
</dbReference>
<dbReference type="InterPro" id="IPR001242">
    <property type="entry name" value="Condensation_dom"/>
</dbReference>
<evidence type="ECO:0000259" key="6">
    <source>
        <dbReference type="PROSITE" id="PS50075"/>
    </source>
</evidence>
<dbReference type="GO" id="GO:0031177">
    <property type="term" value="F:phosphopantetheine binding"/>
    <property type="evidence" value="ECO:0007669"/>
    <property type="project" value="InterPro"/>
</dbReference>
<dbReference type="InterPro" id="IPR042099">
    <property type="entry name" value="ANL_N_sf"/>
</dbReference>
<dbReference type="GO" id="GO:0044550">
    <property type="term" value="P:secondary metabolite biosynthetic process"/>
    <property type="evidence" value="ECO:0007669"/>
    <property type="project" value="TreeGrafter"/>
</dbReference>
<dbReference type="GO" id="GO:0005737">
    <property type="term" value="C:cytoplasm"/>
    <property type="evidence" value="ECO:0007669"/>
    <property type="project" value="TreeGrafter"/>
</dbReference>
<dbReference type="PROSITE" id="PS00455">
    <property type="entry name" value="AMP_BINDING"/>
    <property type="match status" value="2"/>
</dbReference>
<dbReference type="InterPro" id="IPR000873">
    <property type="entry name" value="AMP-dep_synth/lig_dom"/>
</dbReference>
<keyword evidence="4" id="KW-0597">Phosphoprotein</keyword>
<dbReference type="Proteomes" id="UP001165079">
    <property type="component" value="Unassembled WGS sequence"/>
</dbReference>
<evidence type="ECO:0000256" key="3">
    <source>
        <dbReference type="ARBA" id="ARBA00022450"/>
    </source>
</evidence>
<dbReference type="InterPro" id="IPR023213">
    <property type="entry name" value="CAT-like_dom_sf"/>
</dbReference>
<dbReference type="InterPro" id="IPR025110">
    <property type="entry name" value="AMP-bd_C"/>
</dbReference>
<dbReference type="InterPro" id="IPR045851">
    <property type="entry name" value="AMP-bd_C_sf"/>
</dbReference>
<feature type="domain" description="Carrier" evidence="6">
    <location>
        <begin position="2011"/>
        <end position="2086"/>
    </location>
</feature>
<dbReference type="Pfam" id="PF13193">
    <property type="entry name" value="AMP-binding_C"/>
    <property type="match status" value="2"/>
</dbReference>
<dbReference type="InterPro" id="IPR010071">
    <property type="entry name" value="AA_adenyl_dom"/>
</dbReference>
<dbReference type="SUPFAM" id="SSF52777">
    <property type="entry name" value="CoA-dependent acyltransferases"/>
    <property type="match status" value="4"/>
</dbReference>
<evidence type="ECO:0000256" key="2">
    <source>
        <dbReference type="ARBA" id="ARBA00006432"/>
    </source>
</evidence>
<dbReference type="FunFam" id="1.10.1200.10:FF:000005">
    <property type="entry name" value="Nonribosomal peptide synthetase 1"/>
    <property type="match status" value="1"/>
</dbReference>
<dbReference type="Gene3D" id="1.10.1200.10">
    <property type="entry name" value="ACP-like"/>
    <property type="match status" value="2"/>
</dbReference>
<dbReference type="InterPro" id="IPR036736">
    <property type="entry name" value="ACP-like_sf"/>
</dbReference>
<dbReference type="Gene3D" id="3.30.559.30">
    <property type="entry name" value="Nonribosomal peptide synthetase, condensation domain"/>
    <property type="match status" value="2"/>
</dbReference>
<organism evidence="7 8">
    <name type="scientific">Actinorhabdospora filicis</name>
    <dbReference type="NCBI Taxonomy" id="1785913"/>
    <lineage>
        <taxon>Bacteria</taxon>
        <taxon>Bacillati</taxon>
        <taxon>Actinomycetota</taxon>
        <taxon>Actinomycetes</taxon>
        <taxon>Micromonosporales</taxon>
        <taxon>Micromonosporaceae</taxon>
        <taxon>Actinorhabdospora</taxon>
    </lineage>
</organism>